<dbReference type="PANTHER" id="PTHR43755">
    <property type="match status" value="1"/>
</dbReference>
<dbReference type="GO" id="GO:0050660">
    <property type="term" value="F:flavin adenine dinucleotide binding"/>
    <property type="evidence" value="ECO:0007669"/>
    <property type="project" value="InterPro"/>
</dbReference>
<evidence type="ECO:0000259" key="5">
    <source>
        <dbReference type="Pfam" id="PF21706"/>
    </source>
</evidence>
<dbReference type="Pfam" id="PF09242">
    <property type="entry name" value="FCSD-flav_bind"/>
    <property type="match status" value="1"/>
</dbReference>
<dbReference type="PROSITE" id="PS51318">
    <property type="entry name" value="TAT"/>
    <property type="match status" value="1"/>
</dbReference>
<dbReference type="InterPro" id="IPR052541">
    <property type="entry name" value="SQRD"/>
</dbReference>
<dbReference type="InterPro" id="IPR037092">
    <property type="entry name" value="FlavoCytC_S_DH_flav-bd_sf"/>
</dbReference>
<dbReference type="EMBL" id="VMRG01000001">
    <property type="protein sequence ID" value="KAA6231678.1"/>
    <property type="molecule type" value="Genomic_DNA"/>
</dbReference>
<dbReference type="Proteomes" id="UP000327458">
    <property type="component" value="Unassembled WGS sequence"/>
</dbReference>
<dbReference type="InterPro" id="IPR016156">
    <property type="entry name" value="FAD/NAD-linked_Rdtase_dimer_sf"/>
</dbReference>
<dbReference type="Pfam" id="PF07992">
    <property type="entry name" value="Pyr_redox_2"/>
    <property type="match status" value="1"/>
</dbReference>
<feature type="domain" description="Flavocytochrome c sulphide dehydrogenase flavin-binding" evidence="4">
    <location>
        <begin position="362"/>
        <end position="430"/>
    </location>
</feature>
<name>A0A5M8I849_CHLPH</name>
<dbReference type="GO" id="GO:0016491">
    <property type="term" value="F:oxidoreductase activity"/>
    <property type="evidence" value="ECO:0007669"/>
    <property type="project" value="InterPro"/>
</dbReference>
<keyword evidence="1" id="KW-0285">Flavoprotein</keyword>
<evidence type="ECO:0000256" key="1">
    <source>
        <dbReference type="ARBA" id="ARBA00022630"/>
    </source>
</evidence>
<dbReference type="InterPro" id="IPR006311">
    <property type="entry name" value="TAT_signal"/>
</dbReference>
<comment type="caution">
    <text evidence="6">The sequence shown here is derived from an EMBL/GenBank/DDBJ whole genome shotgun (WGS) entry which is preliminary data.</text>
</comment>
<proteinExistence type="predicted"/>
<dbReference type="SUPFAM" id="SSF55424">
    <property type="entry name" value="FAD/NAD-linked reductases, dimerisation (C-terminal) domain"/>
    <property type="match status" value="1"/>
</dbReference>
<evidence type="ECO:0000256" key="2">
    <source>
        <dbReference type="ARBA" id="ARBA00022827"/>
    </source>
</evidence>
<accession>A0A5M8I849</accession>
<dbReference type="PANTHER" id="PTHR43755:SF1">
    <property type="entry name" value="FAD-DEPENDENT PYRIDINE NUCLEOTIDE-DISULPHIDE OXIDOREDUCTASE"/>
    <property type="match status" value="1"/>
</dbReference>
<keyword evidence="2" id="KW-0274">FAD</keyword>
<reference evidence="6 7" key="1">
    <citation type="submission" date="2019-07" db="EMBL/GenBank/DDBJ databases">
        <title>Draft genome Sequence of Chlorobium phaeovibrioides sp. strain PhvTcv-s14, from the Phylum Chlorobi.</title>
        <authorList>
            <person name="Babenko V."/>
            <person name="Boldyreva D."/>
            <person name="Kanygina A."/>
            <person name="Selezneva O."/>
            <person name="Akopiyan T."/>
            <person name="Lunina O."/>
        </authorList>
    </citation>
    <scope>NUCLEOTIDE SEQUENCE [LARGE SCALE GENOMIC DNA]</scope>
    <source>
        <strain evidence="6 7">GrTcv12</strain>
    </source>
</reference>
<dbReference type="AlphaFoldDB" id="A0A5M8I849"/>
<dbReference type="InterPro" id="IPR036188">
    <property type="entry name" value="FAD/NAD-bd_sf"/>
</dbReference>
<dbReference type="Gene3D" id="3.90.760.10">
    <property type="entry name" value="Flavocytochrome c sulphide dehydrogenase, flavin-binding domain"/>
    <property type="match status" value="1"/>
</dbReference>
<dbReference type="RefSeq" id="WP_151418994.1">
    <property type="nucleotide sequence ID" value="NZ_VMRG01000001.1"/>
</dbReference>
<gene>
    <name evidence="6" type="ORF">FP507_00045</name>
</gene>
<organism evidence="6 7">
    <name type="scientific">Chlorobium phaeovibrioides</name>
    <dbReference type="NCBI Taxonomy" id="1094"/>
    <lineage>
        <taxon>Bacteria</taxon>
        <taxon>Pseudomonadati</taxon>
        <taxon>Chlorobiota</taxon>
        <taxon>Chlorobiia</taxon>
        <taxon>Chlorobiales</taxon>
        <taxon>Chlorobiaceae</taxon>
        <taxon>Chlorobium/Pelodictyon group</taxon>
        <taxon>Chlorobium</taxon>
    </lineage>
</organism>
<evidence type="ECO:0000313" key="7">
    <source>
        <dbReference type="Proteomes" id="UP000327458"/>
    </source>
</evidence>
<dbReference type="SUPFAM" id="SSF51905">
    <property type="entry name" value="FAD/NAD(P)-binding domain"/>
    <property type="match status" value="2"/>
</dbReference>
<evidence type="ECO:0000313" key="6">
    <source>
        <dbReference type="EMBL" id="KAA6231678.1"/>
    </source>
</evidence>
<feature type="domain" description="Sulfide dehydrogenase [flavocytochrome c] flavoprotein chain central" evidence="5">
    <location>
        <begin position="171"/>
        <end position="286"/>
    </location>
</feature>
<dbReference type="InterPro" id="IPR023753">
    <property type="entry name" value="FAD/NAD-binding_dom"/>
</dbReference>
<dbReference type="InterPro" id="IPR015323">
    <property type="entry name" value="FlavoCytC_S_DH_flav-bd"/>
</dbReference>
<evidence type="ECO:0000259" key="3">
    <source>
        <dbReference type="Pfam" id="PF07992"/>
    </source>
</evidence>
<evidence type="ECO:0000259" key="4">
    <source>
        <dbReference type="Pfam" id="PF09242"/>
    </source>
</evidence>
<protein>
    <submittedName>
        <fullName evidence="6">Cytochrome C</fullName>
    </submittedName>
</protein>
<dbReference type="Pfam" id="PF21706">
    <property type="entry name" value="FCSD_central"/>
    <property type="match status" value="1"/>
</dbReference>
<feature type="domain" description="FAD/NAD(P)-binding" evidence="3">
    <location>
        <begin position="39"/>
        <end position="155"/>
    </location>
</feature>
<dbReference type="InterPro" id="IPR049386">
    <property type="entry name" value="FCSD_central"/>
</dbReference>
<dbReference type="Gene3D" id="3.50.50.60">
    <property type="entry name" value="FAD/NAD(P)-binding domain"/>
    <property type="match status" value="2"/>
</dbReference>
<dbReference type="FunFam" id="3.50.50.60:FF:000234">
    <property type="entry name" value="Flavocytochrome C sulfide dehydrogenase"/>
    <property type="match status" value="1"/>
</dbReference>
<sequence>MGQNISRRDFSKLLFTGAAGSALGIGAFPLRAGAAASKRVVVVGGGFGGASAAKYLKKLDSSISVTLIEPKAVFYTCPFSNWVIGGLKTMQEIAQKYAVLKNRYKVDVLADTVVSVDGVKSTVRLKSGKVVGYDRLIVSPGIDFDFEDIEGYSRKVAESVMPHAYEAGPQTVLLQKQLHSLKDGGKVIICPPANPFRCPPGPYERASLIAHYLKENKPKSRILILDAKEKFSKQALFTKGWERLYPGMIEWRSASTGGRILNVDSSAMRVTTEFGIEKGDVINLIPPQKAGKIAFDAGLVDSSGWCPVNPVSFESLIQPGIHVIGDACTAGAMPKSGFAASSQGKVTAAAIARLFRGEVPVAPSLVNTCYSLIGPGYGISVAAVYKLTADGIVSIKGAGGLTPMDADDDQLSEEATFARGWYNNIAQDIWG</sequence>